<evidence type="ECO:0000256" key="1">
    <source>
        <dbReference type="SAM" id="MobiDB-lite"/>
    </source>
</evidence>
<dbReference type="Gene3D" id="3.90.1530.10">
    <property type="entry name" value="Conserved hypothetical protein from pyrococcus furiosus pfu- 392566-001, ParB domain"/>
    <property type="match status" value="1"/>
</dbReference>
<evidence type="ECO:0000313" key="4">
    <source>
        <dbReference type="Proteomes" id="UP000400981"/>
    </source>
</evidence>
<dbReference type="CDD" id="cd16403">
    <property type="entry name" value="ParB_N_like_MT"/>
    <property type="match status" value="1"/>
</dbReference>
<evidence type="ECO:0000313" key="3">
    <source>
        <dbReference type="EMBL" id="VVD61710.1"/>
    </source>
</evidence>
<accession>A0A5E4REI3</accession>
<sequence>MHNPRQLRHRTQSIKAFGFNLPILIDADDRVLAGHTRLLAARELGLKQVPTLRLEHLTPEQARAFQIADNRLTELADWDDRLLAEQLQELAAVDLDFSIEAKPPKANQFHKGESGNPKGRPKGRRNLATKLHLALNEEVTVVENGVRRRRTKRAILCRHQGVVCPALRTQP</sequence>
<dbReference type="GO" id="GO:0008168">
    <property type="term" value="F:methyltransferase activity"/>
    <property type="evidence" value="ECO:0007669"/>
    <property type="project" value="UniProtKB-KW"/>
</dbReference>
<keyword evidence="3" id="KW-0808">Transferase</keyword>
<dbReference type="AlphaFoldDB" id="A0A5E4REI3"/>
<feature type="region of interest" description="Disordered" evidence="1">
    <location>
        <begin position="104"/>
        <end position="124"/>
    </location>
</feature>
<keyword evidence="3" id="KW-0489">Methyltransferase</keyword>
<dbReference type="Proteomes" id="UP000400981">
    <property type="component" value="Unassembled WGS sequence"/>
</dbReference>
<evidence type="ECO:0000259" key="2">
    <source>
        <dbReference type="Pfam" id="PF18932"/>
    </source>
</evidence>
<dbReference type="EMBL" id="CABPSH010000001">
    <property type="protein sequence ID" value="VVD61710.1"/>
    <property type="molecule type" value="Genomic_DNA"/>
</dbReference>
<reference evidence="3 4" key="1">
    <citation type="submission" date="2019-08" db="EMBL/GenBank/DDBJ databases">
        <authorList>
            <person name="Peeters C."/>
        </authorList>
    </citation>
    <scope>NUCLEOTIDE SEQUENCE [LARGE SCALE GENOMIC DNA]</scope>
    <source>
        <strain evidence="3 4">LMG 31012</strain>
    </source>
</reference>
<dbReference type="InterPro" id="IPR043736">
    <property type="entry name" value="DUF5681"/>
</dbReference>
<dbReference type="GO" id="GO:0032259">
    <property type="term" value="P:methylation"/>
    <property type="evidence" value="ECO:0007669"/>
    <property type="project" value="UniProtKB-KW"/>
</dbReference>
<dbReference type="OrthoDB" id="9816288at2"/>
<dbReference type="Pfam" id="PF18932">
    <property type="entry name" value="DUF5681"/>
    <property type="match status" value="1"/>
</dbReference>
<protein>
    <submittedName>
        <fullName evidence="3">DNA methylase N-4</fullName>
    </submittedName>
</protein>
<name>A0A5E4REI3_9BURK</name>
<organism evidence="3 4">
    <name type="scientific">Pandoraea eparura</name>
    <dbReference type="NCBI Taxonomy" id="2508291"/>
    <lineage>
        <taxon>Bacteria</taxon>
        <taxon>Pseudomonadati</taxon>
        <taxon>Pseudomonadota</taxon>
        <taxon>Betaproteobacteria</taxon>
        <taxon>Burkholderiales</taxon>
        <taxon>Burkholderiaceae</taxon>
        <taxon>Pandoraea</taxon>
    </lineage>
</organism>
<keyword evidence="4" id="KW-1185">Reference proteome</keyword>
<dbReference type="InterPro" id="IPR036086">
    <property type="entry name" value="ParB/Sulfiredoxin_sf"/>
</dbReference>
<feature type="domain" description="DUF5681" evidence="2">
    <location>
        <begin position="105"/>
        <end position="159"/>
    </location>
</feature>
<dbReference type="SUPFAM" id="SSF110849">
    <property type="entry name" value="ParB/Sulfiredoxin"/>
    <property type="match status" value="1"/>
</dbReference>
<gene>
    <name evidence="3" type="ORF">PEP31012_00136</name>
</gene>
<proteinExistence type="predicted"/>